<reference evidence="2 3" key="1">
    <citation type="submission" date="2017-07" db="EMBL/GenBank/DDBJ databases">
        <title>Isolation and whole genome analysis of endospore-forming bacteria from heroin.</title>
        <authorList>
            <person name="Kalinowski J."/>
            <person name="Ahrens B."/>
            <person name="Al-Dilaimi A."/>
            <person name="Winkler A."/>
            <person name="Wibberg D."/>
            <person name="Schleenbecker U."/>
            <person name="Ruckert C."/>
            <person name="Wolfel R."/>
            <person name="Grass G."/>
        </authorList>
    </citation>
    <scope>NUCLEOTIDE SEQUENCE [LARGE SCALE GENOMIC DNA]</scope>
    <source>
        <strain evidence="2 3">7521-2</strain>
    </source>
</reference>
<proteinExistence type="predicted"/>
<accession>A0AA91TWS1</accession>
<organism evidence="2 3">
    <name type="scientific">Niallia circulans</name>
    <name type="common">Bacillus circulans</name>
    <dbReference type="NCBI Taxonomy" id="1397"/>
    <lineage>
        <taxon>Bacteria</taxon>
        <taxon>Bacillati</taxon>
        <taxon>Bacillota</taxon>
        <taxon>Bacilli</taxon>
        <taxon>Bacillales</taxon>
        <taxon>Bacillaceae</taxon>
        <taxon>Niallia</taxon>
    </lineage>
</organism>
<dbReference type="Proteomes" id="UP000216961">
    <property type="component" value="Unassembled WGS sequence"/>
</dbReference>
<dbReference type="EMBL" id="NPBQ01000013">
    <property type="protein sequence ID" value="PAD85051.1"/>
    <property type="molecule type" value="Genomic_DNA"/>
</dbReference>
<feature type="transmembrane region" description="Helical" evidence="1">
    <location>
        <begin position="105"/>
        <end position="129"/>
    </location>
</feature>
<dbReference type="RefSeq" id="WP_095328593.1">
    <property type="nucleotide sequence ID" value="NZ_NPBQ01000013.1"/>
</dbReference>
<keyword evidence="1" id="KW-0472">Membrane</keyword>
<evidence type="ECO:0000256" key="1">
    <source>
        <dbReference type="SAM" id="Phobius"/>
    </source>
</evidence>
<gene>
    <name evidence="2" type="ORF">CHH57_01700</name>
</gene>
<name>A0AA91TWS1_NIACI</name>
<feature type="transmembrane region" description="Helical" evidence="1">
    <location>
        <begin position="79"/>
        <end position="98"/>
    </location>
</feature>
<protein>
    <submittedName>
        <fullName evidence="2">Uncharacterized protein</fullName>
    </submittedName>
</protein>
<keyword evidence="1" id="KW-1133">Transmembrane helix</keyword>
<dbReference type="AlphaFoldDB" id="A0AA91TWS1"/>
<comment type="caution">
    <text evidence="2">The sequence shown here is derived from an EMBL/GenBank/DDBJ whole genome shotgun (WGS) entry which is preliminary data.</text>
</comment>
<sequence>MIIRINGEEINEQIHREIIDISEYLPKTKKEAKKMKKLATWLWGISGVMMSQSRVFASTTGGMNIWNSMQPLWDVFKDISMVCGTLALFIGVITFLFKRNAGKQVILTSVIVIAGCFLIPSAVMLFAIIGNMLNDVLTEAFQNMNFKDSVKVGG</sequence>
<feature type="transmembrane region" description="Helical" evidence="1">
    <location>
        <begin position="38"/>
        <end position="59"/>
    </location>
</feature>
<keyword evidence="1" id="KW-0812">Transmembrane</keyword>
<evidence type="ECO:0000313" key="3">
    <source>
        <dbReference type="Proteomes" id="UP000216961"/>
    </source>
</evidence>
<evidence type="ECO:0000313" key="2">
    <source>
        <dbReference type="EMBL" id="PAD85051.1"/>
    </source>
</evidence>